<dbReference type="InterPro" id="IPR036396">
    <property type="entry name" value="Cyt_P450_sf"/>
</dbReference>
<evidence type="ECO:0000313" key="2">
    <source>
        <dbReference type="Proteomes" id="UP001203423"/>
    </source>
</evidence>
<name>A0ABT0LB71_9GAMM</name>
<protein>
    <recommendedName>
        <fullName evidence="3">Cytochrome P450</fullName>
    </recommendedName>
</protein>
<dbReference type="InterPro" id="IPR017972">
    <property type="entry name" value="Cyt_P450_CS"/>
</dbReference>
<proteinExistence type="predicted"/>
<dbReference type="RefSeq" id="WP_248940227.1">
    <property type="nucleotide sequence ID" value="NZ_JAKIKS010000035.1"/>
</dbReference>
<accession>A0ABT0LB71</accession>
<dbReference type="SUPFAM" id="SSF48264">
    <property type="entry name" value="Cytochrome P450"/>
    <property type="match status" value="1"/>
</dbReference>
<sequence length="359" mass="40713">MDANSKGMSFKEVKNYGKRIFQARSIKAHEYVINNLSKKPAIQQKAFKIIFDGTNIFTVTELTAAWKNLKQQINKHLNDKALQINSDFIDNEIFSVFLNPDLAFLDADNLYQMINVSLVYKILECPHLHEVSSMVTYSDIRHAFSKEGKYAYFIPFMLWPIAKRLLFPRSRKIRNIISMMNKDASSKRYNSNLYKIVEASDLSLMDKESVLGMFYGASLNTTNALVKTLATISESPDLQKDIQCNKNQMQALELIVSTMYQTLSTDAVISGTLRVGDDSEIYVSGLNHYGQLSGTEKYVFSGGERYCPGKKYATKLISELIYSLLKLGSLELIAPVESKNSLGFNFIQGGNIFIFKKHQ</sequence>
<dbReference type="Proteomes" id="UP001203423">
    <property type="component" value="Unassembled WGS sequence"/>
</dbReference>
<dbReference type="Gene3D" id="1.10.630.10">
    <property type="entry name" value="Cytochrome P450"/>
    <property type="match status" value="1"/>
</dbReference>
<reference evidence="1 2" key="1">
    <citation type="submission" date="2022-01" db="EMBL/GenBank/DDBJ databases">
        <title>Whole genome-based taxonomy of the Shewanellaceae.</title>
        <authorList>
            <person name="Martin-Rodriguez A.J."/>
        </authorList>
    </citation>
    <scope>NUCLEOTIDE SEQUENCE [LARGE SCALE GENOMIC DNA]</scope>
    <source>
        <strain evidence="1 2">DSM 17177</strain>
    </source>
</reference>
<keyword evidence="2" id="KW-1185">Reference proteome</keyword>
<dbReference type="PROSITE" id="PS00086">
    <property type="entry name" value="CYTOCHROME_P450"/>
    <property type="match status" value="1"/>
</dbReference>
<dbReference type="EMBL" id="JAKIKS010000035">
    <property type="protein sequence ID" value="MCL1124952.1"/>
    <property type="molecule type" value="Genomic_DNA"/>
</dbReference>
<evidence type="ECO:0008006" key="3">
    <source>
        <dbReference type="Google" id="ProtNLM"/>
    </source>
</evidence>
<organism evidence="1 2">
    <name type="scientific">Shewanella surugensis</name>
    <dbReference type="NCBI Taxonomy" id="212020"/>
    <lineage>
        <taxon>Bacteria</taxon>
        <taxon>Pseudomonadati</taxon>
        <taxon>Pseudomonadota</taxon>
        <taxon>Gammaproteobacteria</taxon>
        <taxon>Alteromonadales</taxon>
        <taxon>Shewanellaceae</taxon>
        <taxon>Shewanella</taxon>
    </lineage>
</organism>
<evidence type="ECO:0000313" key="1">
    <source>
        <dbReference type="EMBL" id="MCL1124952.1"/>
    </source>
</evidence>
<gene>
    <name evidence="1" type="ORF">L2764_10810</name>
</gene>
<comment type="caution">
    <text evidence="1">The sequence shown here is derived from an EMBL/GenBank/DDBJ whole genome shotgun (WGS) entry which is preliminary data.</text>
</comment>